<name>A0A401IXQ7_SPHXE</name>
<dbReference type="RefSeq" id="WP_130751806.1">
    <property type="nucleotide sequence ID" value="NZ_BBQY01000001.1"/>
</dbReference>
<sequence length="179" mass="19914">MGFKISWLAFDAIEKAAMLDALGFRDTGEADEANESPFSAVQLRNGWSIIWSNDFEWAATQPVKSSFPTKRAISCQLHEGLMYSATHGADDGIELWSVVHDAQQSLHDLSISGNPPPELLPIKDKLFLDQKSEDAGSAEVDFIFDIPIELAASITGFRHDLWEIDGHRPDWTVIERKSA</sequence>
<accession>A0A401IXQ7</accession>
<evidence type="ECO:0000313" key="2">
    <source>
        <dbReference type="Proteomes" id="UP000290975"/>
    </source>
</evidence>
<dbReference type="AlphaFoldDB" id="A0A401IXQ7"/>
<protein>
    <submittedName>
        <fullName evidence="1">Uncharacterized protein</fullName>
    </submittedName>
</protein>
<dbReference type="EMBL" id="BBQY01000001">
    <property type="protein sequence ID" value="GBH29149.1"/>
    <property type="molecule type" value="Genomic_DNA"/>
</dbReference>
<evidence type="ECO:0000313" key="1">
    <source>
        <dbReference type="EMBL" id="GBH29149.1"/>
    </source>
</evidence>
<reference evidence="1 2" key="1">
    <citation type="submission" date="2014-12" db="EMBL/GenBank/DDBJ databases">
        <title>Whole genome sequencing of Sphingobium xenophagum OW59.</title>
        <authorList>
            <person name="Ohta Y."/>
            <person name="Nishi S."/>
            <person name="Hatada Y."/>
        </authorList>
    </citation>
    <scope>NUCLEOTIDE SEQUENCE [LARGE SCALE GENOMIC DNA]</scope>
    <source>
        <strain evidence="1 2">OW59</strain>
    </source>
</reference>
<comment type="caution">
    <text evidence="1">The sequence shown here is derived from an EMBL/GenBank/DDBJ whole genome shotgun (WGS) entry which is preliminary data.</text>
</comment>
<keyword evidence="2" id="KW-1185">Reference proteome</keyword>
<gene>
    <name evidence="1" type="ORF">MBESOW_P0402</name>
</gene>
<proteinExistence type="predicted"/>
<dbReference type="Proteomes" id="UP000290975">
    <property type="component" value="Unassembled WGS sequence"/>
</dbReference>
<organism evidence="1 2">
    <name type="scientific">Sphingobium xenophagum</name>
    <dbReference type="NCBI Taxonomy" id="121428"/>
    <lineage>
        <taxon>Bacteria</taxon>
        <taxon>Pseudomonadati</taxon>
        <taxon>Pseudomonadota</taxon>
        <taxon>Alphaproteobacteria</taxon>
        <taxon>Sphingomonadales</taxon>
        <taxon>Sphingomonadaceae</taxon>
        <taxon>Sphingobium</taxon>
    </lineage>
</organism>